<organism evidence="1">
    <name type="scientific">marine metagenome</name>
    <dbReference type="NCBI Taxonomy" id="408172"/>
    <lineage>
        <taxon>unclassified sequences</taxon>
        <taxon>metagenomes</taxon>
        <taxon>ecological metagenomes</taxon>
    </lineage>
</organism>
<evidence type="ECO:0000313" key="1">
    <source>
        <dbReference type="EMBL" id="SVE63625.1"/>
    </source>
</evidence>
<dbReference type="EMBL" id="UINC01231193">
    <property type="protein sequence ID" value="SVE63625.1"/>
    <property type="molecule type" value="Genomic_DNA"/>
</dbReference>
<feature type="non-terminal residue" evidence="1">
    <location>
        <position position="1"/>
    </location>
</feature>
<name>A0A383F5H0_9ZZZZ</name>
<accession>A0A383F5H0</accession>
<dbReference type="AlphaFoldDB" id="A0A383F5H0"/>
<reference evidence="1" key="1">
    <citation type="submission" date="2018-05" db="EMBL/GenBank/DDBJ databases">
        <authorList>
            <person name="Lanie J.A."/>
            <person name="Ng W.-L."/>
            <person name="Kazmierczak K.M."/>
            <person name="Andrzejewski T.M."/>
            <person name="Davidsen T.M."/>
            <person name="Wayne K.J."/>
            <person name="Tettelin H."/>
            <person name="Glass J.I."/>
            <person name="Rusch D."/>
            <person name="Podicherti R."/>
            <person name="Tsui H.-C.T."/>
            <person name="Winkler M.E."/>
        </authorList>
    </citation>
    <scope>NUCLEOTIDE SEQUENCE</scope>
</reference>
<proteinExistence type="predicted"/>
<gene>
    <name evidence="1" type="ORF">METZ01_LOCUS516479</name>
</gene>
<sequence>AELPALSLKLAANLVNLHDLLCVTRNILIGWRYGRESLSFESP</sequence>
<protein>
    <submittedName>
        <fullName evidence="1">Uncharacterized protein</fullName>
    </submittedName>
</protein>